<name>T1GWL0_MEGSC</name>
<dbReference type="HOGENOM" id="CLU_2199967_0_0_1"/>
<evidence type="ECO:0000313" key="1">
    <source>
        <dbReference type="EnsemblMetazoa" id="MESCA008187-PA"/>
    </source>
</evidence>
<reference evidence="1" key="2">
    <citation type="submission" date="2015-06" db="UniProtKB">
        <authorList>
            <consortium name="EnsemblMetazoa"/>
        </authorList>
    </citation>
    <scope>IDENTIFICATION</scope>
</reference>
<accession>T1GWL0</accession>
<sequence>MFKLFLQSTRSSLRSLPTPLVSQKCSYRPRTIYQDDQEFEKPRYNQNYNNYNKSNYYNKYEDNGTFSPRDFQYDNSHGETGTLHTRFIKYIALENCKYDPLIPQKINQ</sequence>
<dbReference type="EMBL" id="CAQQ02120798">
    <property type="status" value="NOT_ANNOTATED_CDS"/>
    <property type="molecule type" value="Genomic_DNA"/>
</dbReference>
<protein>
    <submittedName>
        <fullName evidence="1">Uncharacterized protein</fullName>
    </submittedName>
</protein>
<organism evidence="1 2">
    <name type="scientific">Megaselia scalaris</name>
    <name type="common">Humpbacked fly</name>
    <name type="synonym">Phora scalaris</name>
    <dbReference type="NCBI Taxonomy" id="36166"/>
    <lineage>
        <taxon>Eukaryota</taxon>
        <taxon>Metazoa</taxon>
        <taxon>Ecdysozoa</taxon>
        <taxon>Arthropoda</taxon>
        <taxon>Hexapoda</taxon>
        <taxon>Insecta</taxon>
        <taxon>Pterygota</taxon>
        <taxon>Neoptera</taxon>
        <taxon>Endopterygota</taxon>
        <taxon>Diptera</taxon>
        <taxon>Brachycera</taxon>
        <taxon>Muscomorpha</taxon>
        <taxon>Platypezoidea</taxon>
        <taxon>Phoridae</taxon>
        <taxon>Megaseliini</taxon>
        <taxon>Megaselia</taxon>
    </lineage>
</organism>
<dbReference type="AlphaFoldDB" id="T1GWL0"/>
<keyword evidence="2" id="KW-1185">Reference proteome</keyword>
<dbReference type="EnsemblMetazoa" id="MESCA008187-RA">
    <property type="protein sequence ID" value="MESCA008187-PA"/>
    <property type="gene ID" value="MESCA008187"/>
</dbReference>
<evidence type="ECO:0000313" key="2">
    <source>
        <dbReference type="Proteomes" id="UP000015102"/>
    </source>
</evidence>
<proteinExistence type="predicted"/>
<reference evidence="2" key="1">
    <citation type="submission" date="2013-02" db="EMBL/GenBank/DDBJ databases">
        <authorList>
            <person name="Hughes D."/>
        </authorList>
    </citation>
    <scope>NUCLEOTIDE SEQUENCE</scope>
    <source>
        <strain>Durham</strain>
        <strain evidence="2">NC isolate 2 -- Noor lab</strain>
    </source>
</reference>
<dbReference type="Proteomes" id="UP000015102">
    <property type="component" value="Unassembled WGS sequence"/>
</dbReference>